<proteinExistence type="predicted"/>
<gene>
    <name evidence="1" type="ORF">MJG53_016582</name>
</gene>
<keyword evidence="2" id="KW-1185">Reference proteome</keyword>
<reference evidence="1" key="1">
    <citation type="submission" date="2022-03" db="EMBL/GenBank/DDBJ databases">
        <title>Genomic analyses of argali, domestic sheep and their hybrids provide insights into chromosomal evolution, heterosis and genetic basis of agronomic traits.</title>
        <authorList>
            <person name="Li M."/>
        </authorList>
    </citation>
    <scope>NUCLEOTIDE SEQUENCE</scope>
    <source>
        <strain evidence="1">F1 hybrid</strain>
    </source>
</reference>
<accession>A0ACB9U966</accession>
<dbReference type="Proteomes" id="UP001057279">
    <property type="component" value="Linkage Group LG21"/>
</dbReference>
<organism evidence="1 2">
    <name type="scientific">Ovis ammon polii x Ovis aries</name>
    <dbReference type="NCBI Taxonomy" id="2918886"/>
    <lineage>
        <taxon>Eukaryota</taxon>
        <taxon>Metazoa</taxon>
        <taxon>Chordata</taxon>
        <taxon>Craniata</taxon>
        <taxon>Vertebrata</taxon>
        <taxon>Euteleostomi</taxon>
        <taxon>Mammalia</taxon>
        <taxon>Eutheria</taxon>
        <taxon>Laurasiatheria</taxon>
        <taxon>Artiodactyla</taxon>
        <taxon>Ruminantia</taxon>
        <taxon>Pecora</taxon>
        <taxon>Bovidae</taxon>
        <taxon>Caprinae</taxon>
        <taxon>Ovis</taxon>
    </lineage>
</organism>
<dbReference type="EMBL" id="CM043046">
    <property type="protein sequence ID" value="KAI4561528.1"/>
    <property type="molecule type" value="Genomic_DNA"/>
</dbReference>
<protein>
    <submittedName>
        <fullName evidence="1">Uncharacterized protein</fullName>
    </submittedName>
</protein>
<evidence type="ECO:0000313" key="1">
    <source>
        <dbReference type="EMBL" id="KAI4561528.1"/>
    </source>
</evidence>
<comment type="caution">
    <text evidence="1">The sequence shown here is derived from an EMBL/GenBank/DDBJ whole genome shotgun (WGS) entry which is preliminary data.</text>
</comment>
<sequence>MRDPFAVCPGKISGRSWRISRGGALHRKGERNSSVVPPFPESPRSLSPFQRNLFSLHCLDSHAEDRLQPRWHVGQPCGKASWESQRSLDPLDRKCDTAATALEESASACPHSRRGLTPLGRLQKYPKIHVSTGEESSGSGPDSTEGLRPRLRRERNPERPPRNSHGDWPFLRPPERVPEVPVVSREHLPQLEKIQEVLPSRRDEAHFR</sequence>
<evidence type="ECO:0000313" key="2">
    <source>
        <dbReference type="Proteomes" id="UP001057279"/>
    </source>
</evidence>
<name>A0ACB9U966_9CETA</name>